<keyword evidence="3" id="KW-1185">Reference proteome</keyword>
<keyword evidence="1" id="KW-0472">Membrane</keyword>
<comment type="caution">
    <text evidence="2">The sequence shown here is derived from an EMBL/GenBank/DDBJ whole genome shotgun (WGS) entry which is preliminary data.</text>
</comment>
<dbReference type="EMBL" id="JAEPRJ010000001">
    <property type="protein sequence ID" value="MBK5897173.1"/>
    <property type="molecule type" value="Genomic_DNA"/>
</dbReference>
<dbReference type="Proteomes" id="UP000604730">
    <property type="component" value="Unassembled WGS sequence"/>
</dbReference>
<reference evidence="2 3" key="1">
    <citation type="submission" date="2021-01" db="EMBL/GenBank/DDBJ databases">
        <title>Isolation and description of Catonella massiliensis sp. nov., a novel Catonella species, isolated from a stable periodontitis subject.</title>
        <authorList>
            <person name="Antezack A."/>
            <person name="Boxberger M."/>
            <person name="La Scola B."/>
            <person name="Monnet-Corti V."/>
        </authorList>
    </citation>
    <scope>NUCLEOTIDE SEQUENCE [LARGE SCALE GENOMIC DNA]</scope>
    <source>
        <strain evidence="2 3">Marseille-Q4567</strain>
    </source>
</reference>
<gene>
    <name evidence="2" type="ORF">JJN12_05140</name>
</gene>
<proteinExistence type="predicted"/>
<name>A0ABS1J0R6_9FIRM</name>
<keyword evidence="1" id="KW-1133">Transmembrane helix</keyword>
<sequence>MSEEENKVTDKEEREVVLKDVVYPYENESYEAESSYKEPSYSETMEKAKSVDIAKNTYVYTNAEDSLNENMSTAWTFLCVGVVGIIFTVLNLTGVLHIMQGGLQKGLTLLIFIAFMVYGIWVIRSKKDMIAKVEKEKSDRKKYTEWMKEKFTDEVLSNLGTMEASAEELELLQINYMSDELVKHFPEINPNFADRLAEDFFEEKAK</sequence>
<protein>
    <submittedName>
        <fullName evidence="2">Uncharacterized protein</fullName>
    </submittedName>
</protein>
<organism evidence="2 3">
    <name type="scientific">Catonella massiliensis</name>
    <dbReference type="NCBI Taxonomy" id="2799636"/>
    <lineage>
        <taxon>Bacteria</taxon>
        <taxon>Bacillati</taxon>
        <taxon>Bacillota</taxon>
        <taxon>Clostridia</taxon>
        <taxon>Lachnospirales</taxon>
        <taxon>Lachnospiraceae</taxon>
        <taxon>Catonella</taxon>
    </lineage>
</organism>
<feature type="transmembrane region" description="Helical" evidence="1">
    <location>
        <begin position="75"/>
        <end position="100"/>
    </location>
</feature>
<keyword evidence="1" id="KW-0812">Transmembrane</keyword>
<evidence type="ECO:0000313" key="3">
    <source>
        <dbReference type="Proteomes" id="UP000604730"/>
    </source>
</evidence>
<dbReference type="RefSeq" id="WP_208428677.1">
    <property type="nucleotide sequence ID" value="NZ_JAEPRJ010000001.1"/>
</dbReference>
<evidence type="ECO:0000256" key="1">
    <source>
        <dbReference type="SAM" id="Phobius"/>
    </source>
</evidence>
<evidence type="ECO:0000313" key="2">
    <source>
        <dbReference type="EMBL" id="MBK5897173.1"/>
    </source>
</evidence>
<accession>A0ABS1J0R6</accession>
<feature type="transmembrane region" description="Helical" evidence="1">
    <location>
        <begin position="106"/>
        <end position="123"/>
    </location>
</feature>